<proteinExistence type="predicted"/>
<organism evidence="1 2">
    <name type="scientific">Trifolium pratense</name>
    <name type="common">Red clover</name>
    <dbReference type="NCBI Taxonomy" id="57577"/>
    <lineage>
        <taxon>Eukaryota</taxon>
        <taxon>Viridiplantae</taxon>
        <taxon>Streptophyta</taxon>
        <taxon>Embryophyta</taxon>
        <taxon>Tracheophyta</taxon>
        <taxon>Spermatophyta</taxon>
        <taxon>Magnoliopsida</taxon>
        <taxon>eudicotyledons</taxon>
        <taxon>Gunneridae</taxon>
        <taxon>Pentapetalae</taxon>
        <taxon>rosids</taxon>
        <taxon>fabids</taxon>
        <taxon>Fabales</taxon>
        <taxon>Fabaceae</taxon>
        <taxon>Papilionoideae</taxon>
        <taxon>50 kb inversion clade</taxon>
        <taxon>NPAAA clade</taxon>
        <taxon>Hologalegina</taxon>
        <taxon>IRL clade</taxon>
        <taxon>Trifolieae</taxon>
        <taxon>Trifolium</taxon>
    </lineage>
</organism>
<comment type="caution">
    <text evidence="1">The sequence shown here is derived from an EMBL/GenBank/DDBJ whole genome shotgun (WGS) entry which is preliminary data.</text>
</comment>
<sequence length="54" mass="6022">MSSSATGKMFSAIDRQCLRPATSAEGVTPKIALECRPIWFGVFIVHDNQLWLLQ</sequence>
<accession>A0A2K3LBD8</accession>
<feature type="non-terminal residue" evidence="1">
    <location>
        <position position="54"/>
    </location>
</feature>
<dbReference type="EMBL" id="ASHM01029736">
    <property type="protein sequence ID" value="PNX75861.1"/>
    <property type="molecule type" value="Genomic_DNA"/>
</dbReference>
<reference evidence="1 2" key="1">
    <citation type="journal article" date="2014" name="Am. J. Bot.">
        <title>Genome assembly and annotation for red clover (Trifolium pratense; Fabaceae).</title>
        <authorList>
            <person name="Istvanek J."/>
            <person name="Jaros M."/>
            <person name="Krenek A."/>
            <person name="Repkova J."/>
        </authorList>
    </citation>
    <scope>NUCLEOTIDE SEQUENCE [LARGE SCALE GENOMIC DNA]</scope>
    <source>
        <strain evidence="2">cv. Tatra</strain>
        <tissue evidence="1">Young leaves</tissue>
    </source>
</reference>
<evidence type="ECO:0000313" key="2">
    <source>
        <dbReference type="Proteomes" id="UP000236291"/>
    </source>
</evidence>
<evidence type="ECO:0000313" key="1">
    <source>
        <dbReference type="EMBL" id="PNX75861.1"/>
    </source>
</evidence>
<dbReference type="Proteomes" id="UP000236291">
    <property type="component" value="Unassembled WGS sequence"/>
</dbReference>
<gene>
    <name evidence="1" type="ORF">L195_g031805</name>
</gene>
<protein>
    <submittedName>
        <fullName evidence="1">Uncharacterized protein</fullName>
    </submittedName>
</protein>
<name>A0A2K3LBD8_TRIPR</name>
<dbReference type="AlphaFoldDB" id="A0A2K3LBD8"/>
<reference evidence="1 2" key="2">
    <citation type="journal article" date="2017" name="Front. Plant Sci.">
        <title>Gene Classification and Mining of Molecular Markers Useful in Red Clover (Trifolium pratense) Breeding.</title>
        <authorList>
            <person name="Istvanek J."/>
            <person name="Dluhosova J."/>
            <person name="Dluhos P."/>
            <person name="Patkova L."/>
            <person name="Nedelnik J."/>
            <person name="Repkova J."/>
        </authorList>
    </citation>
    <scope>NUCLEOTIDE SEQUENCE [LARGE SCALE GENOMIC DNA]</scope>
    <source>
        <strain evidence="2">cv. Tatra</strain>
        <tissue evidence="1">Young leaves</tissue>
    </source>
</reference>